<dbReference type="Proteomes" id="UP000031671">
    <property type="component" value="Unassembled WGS sequence"/>
</dbReference>
<organism evidence="2 3">
    <name type="scientific">Vibrio ishigakensis</name>
    <dbReference type="NCBI Taxonomy" id="1481914"/>
    <lineage>
        <taxon>Bacteria</taxon>
        <taxon>Pseudomonadati</taxon>
        <taxon>Pseudomonadota</taxon>
        <taxon>Gammaproteobacteria</taxon>
        <taxon>Vibrionales</taxon>
        <taxon>Vibrionaceae</taxon>
        <taxon>Vibrio</taxon>
    </lineage>
</organism>
<comment type="caution">
    <text evidence="2">The sequence shown here is derived from an EMBL/GenBank/DDBJ whole genome shotgun (WGS) entry which is preliminary data.</text>
</comment>
<dbReference type="RefSeq" id="WP_261835208.1">
    <property type="nucleotide sequence ID" value="NZ_AP024881.1"/>
</dbReference>
<feature type="chain" id="PRO_5002136825" description="Phosphate ABC transporter substrate-binding protein" evidence="1">
    <location>
        <begin position="24"/>
        <end position="147"/>
    </location>
</feature>
<protein>
    <recommendedName>
        <fullName evidence="4">Phosphate ABC transporter substrate-binding protein</fullName>
    </recommendedName>
</protein>
<reference evidence="2 3" key="2">
    <citation type="submission" date="2015-01" db="EMBL/GenBank/DDBJ databases">
        <authorList>
            <consortium name="NBRP consortium"/>
            <person name="Sawabe T."/>
            <person name="Meirelles P."/>
            <person name="Feng G."/>
            <person name="Sayaka M."/>
            <person name="Hattori M."/>
            <person name="Ohkuma M."/>
        </authorList>
    </citation>
    <scope>NUCLEOTIDE SEQUENCE [LARGE SCALE GENOMIC DNA]</scope>
    <source>
        <strain evidence="3">JCM 19231</strain>
    </source>
</reference>
<evidence type="ECO:0000313" key="3">
    <source>
        <dbReference type="Proteomes" id="UP000031671"/>
    </source>
</evidence>
<accession>A0A0B8P7H8</accession>
<feature type="signal peptide" evidence="1">
    <location>
        <begin position="1"/>
        <end position="23"/>
    </location>
</feature>
<dbReference type="SUPFAM" id="SSF53850">
    <property type="entry name" value="Periplasmic binding protein-like II"/>
    <property type="match status" value="1"/>
</dbReference>
<reference evidence="2 3" key="1">
    <citation type="submission" date="2015-01" db="EMBL/GenBank/DDBJ databases">
        <title>Vibrio sp. C1 JCM 19231 whole genome shotgun sequence.</title>
        <authorList>
            <person name="Sawabe T."/>
            <person name="Meirelles P."/>
            <person name="Feng G."/>
            <person name="Sayaka M."/>
            <person name="Hattori M."/>
            <person name="Ohkuma M."/>
        </authorList>
    </citation>
    <scope>NUCLEOTIDE SEQUENCE [LARGE SCALE GENOMIC DNA]</scope>
    <source>
        <strain evidence="3">JCM 19231</strain>
    </source>
</reference>
<evidence type="ECO:0000256" key="1">
    <source>
        <dbReference type="SAM" id="SignalP"/>
    </source>
</evidence>
<sequence>MQKCLGLLALLASFSVFSLQATAEQDYAIFSLDTGFDELSVAKARQLYRGKTKRLQGKRFELSDWPDSSSQRSDFYRYLLNKNLAQMNAHWASLSFSGKARPPKVINSPDIDALLKWMDEKPNRIGYAPLNSLPANANILFILNSEK</sequence>
<keyword evidence="1" id="KW-0732">Signal</keyword>
<name>A0A0B8P7H8_9VIBR</name>
<keyword evidence="3" id="KW-1185">Reference proteome</keyword>
<proteinExistence type="predicted"/>
<dbReference type="EMBL" id="BBRZ01000108">
    <property type="protein sequence ID" value="GAM58854.1"/>
    <property type="molecule type" value="Genomic_DNA"/>
</dbReference>
<evidence type="ECO:0008006" key="4">
    <source>
        <dbReference type="Google" id="ProtNLM"/>
    </source>
</evidence>
<gene>
    <name evidence="2" type="ORF">JCM19231_5921</name>
</gene>
<dbReference type="AlphaFoldDB" id="A0A0B8P7H8"/>
<evidence type="ECO:0000313" key="2">
    <source>
        <dbReference type="EMBL" id="GAM58854.1"/>
    </source>
</evidence>